<name>A0AAN8FXN6_PATCE</name>
<keyword evidence="8" id="KW-1185">Reference proteome</keyword>
<dbReference type="EMBL" id="JAZGQO010000021">
    <property type="protein sequence ID" value="KAK6166242.1"/>
    <property type="molecule type" value="Genomic_DNA"/>
</dbReference>
<evidence type="ECO:0000256" key="2">
    <source>
        <dbReference type="ARBA" id="ARBA00022833"/>
    </source>
</evidence>
<feature type="coiled-coil region" evidence="4">
    <location>
        <begin position="310"/>
        <end position="386"/>
    </location>
</feature>
<proteinExistence type="predicted"/>
<keyword evidence="2" id="KW-0862">Zinc</keyword>
<evidence type="ECO:0000259" key="6">
    <source>
        <dbReference type="PROSITE" id="PS50089"/>
    </source>
</evidence>
<dbReference type="Proteomes" id="UP001347796">
    <property type="component" value="Unassembled WGS sequence"/>
</dbReference>
<evidence type="ECO:0000256" key="3">
    <source>
        <dbReference type="PROSITE-ProRule" id="PRU00175"/>
    </source>
</evidence>
<comment type="caution">
    <text evidence="7">The sequence shown here is derived from an EMBL/GenBank/DDBJ whole genome shotgun (WGS) entry which is preliminary data.</text>
</comment>
<dbReference type="InterPro" id="IPR001841">
    <property type="entry name" value="Znf_RING"/>
</dbReference>
<protein>
    <recommendedName>
        <fullName evidence="6">RING-type domain-containing protein</fullName>
    </recommendedName>
</protein>
<evidence type="ECO:0000256" key="1">
    <source>
        <dbReference type="ARBA" id="ARBA00022771"/>
    </source>
</evidence>
<dbReference type="GO" id="GO:0008270">
    <property type="term" value="F:zinc ion binding"/>
    <property type="evidence" value="ECO:0007669"/>
    <property type="project" value="UniProtKB-KW"/>
</dbReference>
<accession>A0AAN8FXN6</accession>
<keyword evidence="1 3" id="KW-0479">Metal-binding</keyword>
<keyword evidence="4" id="KW-0175">Coiled coil</keyword>
<evidence type="ECO:0000313" key="7">
    <source>
        <dbReference type="EMBL" id="KAK6166242.1"/>
    </source>
</evidence>
<gene>
    <name evidence="7" type="ORF">SNE40_022988</name>
</gene>
<keyword evidence="1 3" id="KW-0863">Zinc-finger</keyword>
<dbReference type="PROSITE" id="PS50089">
    <property type="entry name" value="ZF_RING_2"/>
    <property type="match status" value="1"/>
</dbReference>
<feature type="compositionally biased region" description="Polar residues" evidence="5">
    <location>
        <begin position="10"/>
        <end position="23"/>
    </location>
</feature>
<reference evidence="7 8" key="1">
    <citation type="submission" date="2024-01" db="EMBL/GenBank/DDBJ databases">
        <title>The genome of the rayed Mediterranean limpet Patella caerulea (Linnaeus, 1758).</title>
        <authorList>
            <person name="Anh-Thu Weber A."/>
            <person name="Halstead-Nussloch G."/>
        </authorList>
    </citation>
    <scope>NUCLEOTIDE SEQUENCE [LARGE SCALE GENOMIC DNA]</scope>
    <source>
        <strain evidence="7">AATW-2023a</strain>
        <tissue evidence="7">Whole specimen</tissue>
    </source>
</reference>
<feature type="region of interest" description="Disordered" evidence="5">
    <location>
        <begin position="96"/>
        <end position="117"/>
    </location>
</feature>
<feature type="compositionally biased region" description="Acidic residues" evidence="5">
    <location>
        <begin position="103"/>
        <end position="117"/>
    </location>
</feature>
<feature type="domain" description="RING-type" evidence="6">
    <location>
        <begin position="183"/>
        <end position="222"/>
    </location>
</feature>
<dbReference type="AlphaFoldDB" id="A0AAN8FXN6"/>
<evidence type="ECO:0000313" key="8">
    <source>
        <dbReference type="Proteomes" id="UP001347796"/>
    </source>
</evidence>
<organism evidence="7 8">
    <name type="scientific">Patella caerulea</name>
    <name type="common">Rayed Mediterranean limpet</name>
    <dbReference type="NCBI Taxonomy" id="87958"/>
    <lineage>
        <taxon>Eukaryota</taxon>
        <taxon>Metazoa</taxon>
        <taxon>Spiralia</taxon>
        <taxon>Lophotrochozoa</taxon>
        <taxon>Mollusca</taxon>
        <taxon>Gastropoda</taxon>
        <taxon>Patellogastropoda</taxon>
        <taxon>Patelloidea</taxon>
        <taxon>Patellidae</taxon>
        <taxon>Patella</taxon>
    </lineage>
</organism>
<sequence>MSRKRDVRNLVNQPKNSRGNTPVSEKVKEIKKRQENWMKQRADHITQDDIFIKENDLDVNQSTGIKDKFKHWLKKQSNEQDFDTLSQLTQSEHFKGSAADLDGYGDESTYDYDDDEEEDVDIDKLKEKLLSTKDFDAKADSIVEKVRKDLNLHSKDIDHIPNRSRSCFESRGHKSNNFSNHHCPSCSLSMVTVENTPMLMIPCGHSVCRVCCEGRKLCVVCDCRITSVTSNIMLQQIIHEYSQCQPVVARHQSAKVQSHYSSHKYDDPPCNIKSPDNSALNKRKYHEQLINLQTRIDIMSSEQHSLQEDINVIQTKLTTEERQKRNIQKQKENIESKISDLREKLKLLTLHEDEYSEKCDILIEEKDVLSEKLSLLNNTLTSLNQEVEKILFLVEADDA</sequence>
<evidence type="ECO:0000256" key="5">
    <source>
        <dbReference type="SAM" id="MobiDB-lite"/>
    </source>
</evidence>
<feature type="region of interest" description="Disordered" evidence="5">
    <location>
        <begin position="1"/>
        <end position="28"/>
    </location>
</feature>
<evidence type="ECO:0000256" key="4">
    <source>
        <dbReference type="SAM" id="Coils"/>
    </source>
</evidence>